<organism evidence="1 2">
    <name type="scientific">Salininema proteolyticum</name>
    <dbReference type="NCBI Taxonomy" id="1607685"/>
    <lineage>
        <taxon>Bacteria</taxon>
        <taxon>Bacillati</taxon>
        <taxon>Actinomycetota</taxon>
        <taxon>Actinomycetes</taxon>
        <taxon>Glycomycetales</taxon>
        <taxon>Glycomycetaceae</taxon>
        <taxon>Salininema</taxon>
    </lineage>
</organism>
<accession>A0ABV8TX86</accession>
<comment type="caution">
    <text evidence="1">The sequence shown here is derived from an EMBL/GenBank/DDBJ whole genome shotgun (WGS) entry which is preliminary data.</text>
</comment>
<dbReference type="Proteomes" id="UP001595823">
    <property type="component" value="Unassembled WGS sequence"/>
</dbReference>
<evidence type="ECO:0000313" key="2">
    <source>
        <dbReference type="Proteomes" id="UP001595823"/>
    </source>
</evidence>
<evidence type="ECO:0000313" key="1">
    <source>
        <dbReference type="EMBL" id="MFC4335200.1"/>
    </source>
</evidence>
<protein>
    <submittedName>
        <fullName evidence="1">Uncharacterized protein</fullName>
    </submittedName>
</protein>
<dbReference type="EMBL" id="JBHSDK010000012">
    <property type="protein sequence ID" value="MFC4335200.1"/>
    <property type="molecule type" value="Genomic_DNA"/>
</dbReference>
<name>A0ABV8TX86_9ACTN</name>
<gene>
    <name evidence="1" type="ORF">ACFPET_08315</name>
</gene>
<keyword evidence="2" id="KW-1185">Reference proteome</keyword>
<dbReference type="RefSeq" id="WP_380619661.1">
    <property type="nucleotide sequence ID" value="NZ_JBHSDK010000012.1"/>
</dbReference>
<proteinExistence type="predicted"/>
<sequence length="153" mass="16814">MKLQDINRILESGDSSRWEYIQGYPAYHVNLDMLVDVQIGGGEGSLEPEKFGHHSCAVYTEDVSLTMAWGMEPVGDKNPHDPDSGWSGIFPGETIRSFQVDIFFNGALVSRRFGASIGSRGYVPYPKSNAMGSLLDPSAPITWSVSPREVALF</sequence>
<reference evidence="2" key="1">
    <citation type="journal article" date="2019" name="Int. J. Syst. Evol. Microbiol.">
        <title>The Global Catalogue of Microorganisms (GCM) 10K type strain sequencing project: providing services to taxonomists for standard genome sequencing and annotation.</title>
        <authorList>
            <consortium name="The Broad Institute Genomics Platform"/>
            <consortium name="The Broad Institute Genome Sequencing Center for Infectious Disease"/>
            <person name="Wu L."/>
            <person name="Ma J."/>
        </authorList>
    </citation>
    <scope>NUCLEOTIDE SEQUENCE [LARGE SCALE GENOMIC DNA]</scope>
    <source>
        <strain evidence="2">IBRC-M 10908</strain>
    </source>
</reference>